<dbReference type="STRING" id="1123071.SAMN02745181_1400"/>
<organism evidence="3 4">
    <name type="scientific">Rubritalea squalenifaciens DSM 18772</name>
    <dbReference type="NCBI Taxonomy" id="1123071"/>
    <lineage>
        <taxon>Bacteria</taxon>
        <taxon>Pseudomonadati</taxon>
        <taxon>Verrucomicrobiota</taxon>
        <taxon>Verrucomicrobiia</taxon>
        <taxon>Verrucomicrobiales</taxon>
        <taxon>Rubritaleaceae</taxon>
        <taxon>Rubritalea</taxon>
    </lineage>
</organism>
<evidence type="ECO:0000256" key="2">
    <source>
        <dbReference type="RuleBase" id="RU362097"/>
    </source>
</evidence>
<sequence>MNFCSKGIVAVSACVFLSGCVATPPDSRMVAVADMAPGSWTASKEGKSGVDRLWVQRFGDSKLTRLVEEAVTRNPNMKIAAERVQQARYAARIAGSDGRPTANLDLTGEKRKIQFVGFPFGGSQIANSYSSEFRVNWDIDLWGRVRASSSAAMADAQATELDRKAAEASLAAEVCKAWFALAEARQQVALVQDSINLKKRTVEAVRDRFERNLQEEGGTASQLRLAQTDLATTMATLSERQGELEAAQRRLELLVGRYPAGKVIGRAVLPKMPSKVPSGVPSGLLQRRPDVISAERRFAAAGMRLKEAKLAVFPVFSLTGTTGTSTDSLIKVVDSDFGVWSLSGNLSQAILTGGVLTAERDSRASKEREELANLQQTVLKAFGEVENALAAEKWLKRRITELEKANKLAKEAAESADQDYRDSTGDVLTLLETQGRKIDIASQLVRLKRLQLDNRVDLHLALGGGFYLSGK</sequence>
<dbReference type="NCBIfam" id="TIGR01845">
    <property type="entry name" value="outer_NodT"/>
    <property type="match status" value="1"/>
</dbReference>
<dbReference type="SUPFAM" id="SSF56954">
    <property type="entry name" value="Outer membrane efflux proteins (OEP)"/>
    <property type="match status" value="1"/>
</dbReference>
<protein>
    <submittedName>
        <fullName evidence="3">Efflux transporter, outer membrane factor (OMF) lipoprotein, NodT family</fullName>
    </submittedName>
</protein>
<dbReference type="Gene3D" id="1.20.1600.10">
    <property type="entry name" value="Outer membrane efflux proteins (OEP)"/>
    <property type="match status" value="1"/>
</dbReference>
<keyword evidence="2" id="KW-1134">Transmembrane beta strand</keyword>
<dbReference type="GO" id="GO:0015562">
    <property type="term" value="F:efflux transmembrane transporter activity"/>
    <property type="evidence" value="ECO:0007669"/>
    <property type="project" value="InterPro"/>
</dbReference>
<dbReference type="InterPro" id="IPR003423">
    <property type="entry name" value="OMP_efflux"/>
</dbReference>
<dbReference type="EMBL" id="FQYR01000003">
    <property type="protein sequence ID" value="SHJ18603.1"/>
    <property type="molecule type" value="Genomic_DNA"/>
</dbReference>
<dbReference type="AlphaFoldDB" id="A0A1M6H958"/>
<dbReference type="RefSeq" id="WP_159434838.1">
    <property type="nucleotide sequence ID" value="NZ_FQYR01000003.1"/>
</dbReference>
<keyword evidence="4" id="KW-1185">Reference proteome</keyword>
<dbReference type="GO" id="GO:0005886">
    <property type="term" value="C:plasma membrane"/>
    <property type="evidence" value="ECO:0007669"/>
    <property type="project" value="UniProtKB-SubCell"/>
</dbReference>
<dbReference type="FunCoup" id="A0A1M6H958">
    <property type="interactions" value="142"/>
</dbReference>
<dbReference type="Pfam" id="PF02321">
    <property type="entry name" value="OEP"/>
    <property type="match status" value="2"/>
</dbReference>
<evidence type="ECO:0000256" key="1">
    <source>
        <dbReference type="ARBA" id="ARBA00007613"/>
    </source>
</evidence>
<dbReference type="PROSITE" id="PS51257">
    <property type="entry name" value="PROKAR_LIPOPROTEIN"/>
    <property type="match status" value="1"/>
</dbReference>
<dbReference type="PANTHER" id="PTHR30203:SF29">
    <property type="entry name" value="PROTEIN CYAE"/>
    <property type="match status" value="1"/>
</dbReference>
<keyword evidence="2 3" id="KW-0449">Lipoprotein</keyword>
<keyword evidence="2" id="KW-0812">Transmembrane</keyword>
<keyword evidence="2" id="KW-0564">Palmitate</keyword>
<dbReference type="PANTHER" id="PTHR30203">
    <property type="entry name" value="OUTER MEMBRANE CATION EFFLUX PROTEIN"/>
    <property type="match status" value="1"/>
</dbReference>
<dbReference type="Proteomes" id="UP000184510">
    <property type="component" value="Unassembled WGS sequence"/>
</dbReference>
<evidence type="ECO:0000313" key="3">
    <source>
        <dbReference type="EMBL" id="SHJ18603.1"/>
    </source>
</evidence>
<comment type="subcellular location">
    <subcellularLocation>
        <location evidence="2">Cell membrane</location>
        <topology evidence="2">Lipid-anchor</topology>
    </subcellularLocation>
</comment>
<reference evidence="3 4" key="1">
    <citation type="submission" date="2016-11" db="EMBL/GenBank/DDBJ databases">
        <authorList>
            <person name="Jaros S."/>
            <person name="Januszkiewicz K."/>
            <person name="Wedrychowicz H."/>
        </authorList>
    </citation>
    <scope>NUCLEOTIDE SEQUENCE [LARGE SCALE GENOMIC DNA]</scope>
    <source>
        <strain evidence="3 4">DSM 18772</strain>
    </source>
</reference>
<gene>
    <name evidence="3" type="ORF">SAMN02745181_1400</name>
</gene>
<dbReference type="InParanoid" id="A0A1M6H958"/>
<keyword evidence="2" id="KW-0472">Membrane</keyword>
<dbReference type="InterPro" id="IPR010131">
    <property type="entry name" value="MdtP/NodT-like"/>
</dbReference>
<name>A0A1M6H958_9BACT</name>
<comment type="similarity">
    <text evidence="1 2">Belongs to the outer membrane factor (OMF) (TC 1.B.17) family.</text>
</comment>
<dbReference type="Gene3D" id="2.20.200.10">
    <property type="entry name" value="Outer membrane efflux proteins (OEP)"/>
    <property type="match status" value="1"/>
</dbReference>
<proteinExistence type="inferred from homology"/>
<accession>A0A1M6H958</accession>
<evidence type="ECO:0000313" key="4">
    <source>
        <dbReference type="Proteomes" id="UP000184510"/>
    </source>
</evidence>
<dbReference type="OrthoDB" id="9783100at2"/>